<dbReference type="PRINTS" id="PR00155">
    <property type="entry name" value="AMICYANIN"/>
</dbReference>
<keyword evidence="6" id="KW-1133">Transmembrane helix</keyword>
<dbReference type="Gene3D" id="2.60.40.420">
    <property type="entry name" value="Cupredoxins - blue copper proteins"/>
    <property type="match status" value="1"/>
</dbReference>
<dbReference type="Proteomes" id="UP000034797">
    <property type="component" value="Unassembled WGS sequence"/>
</dbReference>
<evidence type="ECO:0000313" key="7">
    <source>
        <dbReference type="EMBL" id="KKT85621.1"/>
    </source>
</evidence>
<evidence type="ECO:0000313" key="8">
    <source>
        <dbReference type="Proteomes" id="UP000034797"/>
    </source>
</evidence>
<keyword evidence="2" id="KW-0813">Transport</keyword>
<dbReference type="GO" id="GO:0042597">
    <property type="term" value="C:periplasmic space"/>
    <property type="evidence" value="ECO:0007669"/>
    <property type="project" value="UniProtKB-SubCell"/>
</dbReference>
<gene>
    <name evidence="7" type="ORF">UW84_C0026G0009</name>
</gene>
<dbReference type="GO" id="GO:0005507">
    <property type="term" value="F:copper ion binding"/>
    <property type="evidence" value="ECO:0007669"/>
    <property type="project" value="InterPro"/>
</dbReference>
<evidence type="ECO:0000256" key="4">
    <source>
        <dbReference type="ARBA" id="ARBA00022982"/>
    </source>
</evidence>
<keyword evidence="5" id="KW-0479">Metal-binding</keyword>
<dbReference type="SUPFAM" id="SSF49503">
    <property type="entry name" value="Cupredoxins"/>
    <property type="match status" value="1"/>
</dbReference>
<evidence type="ECO:0008006" key="9">
    <source>
        <dbReference type="Google" id="ProtNLM"/>
    </source>
</evidence>
<organism evidence="7 8">
    <name type="scientific">Candidatus Collierbacteria bacterium GW2011_GWA2_44_99</name>
    <dbReference type="NCBI Taxonomy" id="1618380"/>
    <lineage>
        <taxon>Bacteria</taxon>
        <taxon>Candidatus Collieribacteriota</taxon>
    </lineage>
</organism>
<dbReference type="EMBL" id="LCJW01000026">
    <property type="protein sequence ID" value="KKT85621.1"/>
    <property type="molecule type" value="Genomic_DNA"/>
</dbReference>
<evidence type="ECO:0000256" key="2">
    <source>
        <dbReference type="ARBA" id="ARBA00022448"/>
    </source>
</evidence>
<comment type="cofactor">
    <cofactor evidence="5">
        <name>Cu cation</name>
        <dbReference type="ChEBI" id="CHEBI:23378"/>
    </cofactor>
    <text evidence="5">Binds 1 copper ion per subunit.</text>
</comment>
<accession>A0A0G1KPQ9</accession>
<keyword evidence="3" id="KW-0574">Periplasm</keyword>
<comment type="caution">
    <text evidence="7">The sequence shown here is derived from an EMBL/GenBank/DDBJ whole genome shotgun (WGS) entry which is preliminary data.</text>
</comment>
<name>A0A0G1KPQ9_9BACT</name>
<evidence type="ECO:0000256" key="6">
    <source>
        <dbReference type="SAM" id="Phobius"/>
    </source>
</evidence>
<evidence type="ECO:0000256" key="1">
    <source>
        <dbReference type="ARBA" id="ARBA00004418"/>
    </source>
</evidence>
<sequence length="156" mass="17302">MDDSKTGYGKHPMWRWVVIYLLIGGLAYIAVYYVFFKNGSVYAPELNTYPFISPTPTTIVTPPALITDNFTVTYDANGFKPQNLIIKAGDTVIWINQGEAKMDVASSPHPAHTDYPALNLGLAKTNESKSFSFPKPGTYKYHNHLNAGHFGLVTVE</sequence>
<keyword evidence="6" id="KW-0472">Membrane</keyword>
<keyword evidence="5" id="KW-0186">Copper</keyword>
<protein>
    <recommendedName>
        <fullName evidence="9">Plastocyanin</fullName>
    </recommendedName>
</protein>
<dbReference type="AlphaFoldDB" id="A0A0G1KPQ9"/>
<dbReference type="InterPro" id="IPR008972">
    <property type="entry name" value="Cupredoxin"/>
</dbReference>
<reference evidence="7 8" key="1">
    <citation type="journal article" date="2015" name="Nature">
        <title>rRNA introns, odd ribosomes, and small enigmatic genomes across a large radiation of phyla.</title>
        <authorList>
            <person name="Brown C.T."/>
            <person name="Hug L.A."/>
            <person name="Thomas B.C."/>
            <person name="Sharon I."/>
            <person name="Castelle C.J."/>
            <person name="Singh A."/>
            <person name="Wilkins M.J."/>
            <person name="Williams K.H."/>
            <person name="Banfield J.F."/>
        </authorList>
    </citation>
    <scope>NUCLEOTIDE SEQUENCE [LARGE SCALE GENOMIC DNA]</scope>
</reference>
<feature type="binding site" evidence="5">
    <location>
        <position position="144"/>
    </location>
    <ligand>
        <name>Cu cation</name>
        <dbReference type="ChEBI" id="CHEBI:23378"/>
    </ligand>
</feature>
<proteinExistence type="predicted"/>
<dbReference type="GO" id="GO:0009055">
    <property type="term" value="F:electron transfer activity"/>
    <property type="evidence" value="ECO:0007669"/>
    <property type="project" value="InterPro"/>
</dbReference>
<feature type="transmembrane region" description="Helical" evidence="6">
    <location>
        <begin position="13"/>
        <end position="35"/>
    </location>
</feature>
<keyword evidence="6" id="KW-0812">Transmembrane</keyword>
<evidence type="ECO:0000256" key="5">
    <source>
        <dbReference type="PIRSR" id="PIRSR602386-1"/>
    </source>
</evidence>
<evidence type="ECO:0000256" key="3">
    <source>
        <dbReference type="ARBA" id="ARBA00022764"/>
    </source>
</evidence>
<keyword evidence="4" id="KW-0249">Electron transport</keyword>
<comment type="subcellular location">
    <subcellularLocation>
        <location evidence="1">Periplasm</location>
    </subcellularLocation>
</comment>
<dbReference type="InterPro" id="IPR002386">
    <property type="entry name" value="Amicyanin/Pseudoazurin"/>
</dbReference>